<dbReference type="Proteomes" id="UP000253720">
    <property type="component" value="Chromosome"/>
</dbReference>
<organism evidence="2 3">
    <name type="scientific">Pseudomonas kribbensis</name>
    <dbReference type="NCBI Taxonomy" id="1628086"/>
    <lineage>
        <taxon>Bacteria</taxon>
        <taxon>Pseudomonadati</taxon>
        <taxon>Pseudomonadota</taxon>
        <taxon>Gammaproteobacteria</taxon>
        <taxon>Pseudomonadales</taxon>
        <taxon>Pseudomonadaceae</taxon>
        <taxon>Pseudomonas</taxon>
    </lineage>
</organism>
<accession>A0A345RK42</accession>
<evidence type="ECO:0000313" key="3">
    <source>
        <dbReference type="Proteomes" id="UP000253720"/>
    </source>
</evidence>
<dbReference type="PANTHER" id="PTHR30336">
    <property type="entry name" value="INNER MEMBRANE PROTEIN, PROBABLE PERMEASE"/>
    <property type="match status" value="1"/>
</dbReference>
<sequence>MTPTLRHATVLWNFLGAGRQHNDCELIVVCGSYDLRVCDYACQLLKKGVAPHLLFTGNTGNWTKHLWERTEADIFAQRAMIQGVSPDQFTLESRATNFAENIAFARELFPDVRRATFLTKPNSIRRVALTLPVQWPGLEAWVDAPSFGFPGEVSNLIGVLGLIDEMVGDIHRIMVYPSLGFQAEQVIPEEVEAAWCYLIEQGFDHHLIKGRH</sequence>
<dbReference type="InterPro" id="IPR003848">
    <property type="entry name" value="DUF218"/>
</dbReference>
<dbReference type="CDD" id="cd06259">
    <property type="entry name" value="YdcF-like"/>
    <property type="match status" value="1"/>
</dbReference>
<evidence type="ECO:0000259" key="1">
    <source>
        <dbReference type="Pfam" id="PF02698"/>
    </source>
</evidence>
<name>A0A345RK42_9PSED</name>
<dbReference type="InterPro" id="IPR051599">
    <property type="entry name" value="Cell_Envelope_Assoc"/>
</dbReference>
<protein>
    <submittedName>
        <fullName evidence="2">YdcF family protein</fullName>
    </submittedName>
</protein>
<dbReference type="Gene3D" id="3.40.50.620">
    <property type="entry name" value="HUPs"/>
    <property type="match status" value="1"/>
</dbReference>
<proteinExistence type="predicted"/>
<keyword evidence="3" id="KW-1185">Reference proteome</keyword>
<dbReference type="Pfam" id="PF02698">
    <property type="entry name" value="DUF218"/>
    <property type="match status" value="1"/>
</dbReference>
<dbReference type="KEGG" id="pke:DLD99_03980"/>
<evidence type="ECO:0000313" key="2">
    <source>
        <dbReference type="EMBL" id="AXI59658.1"/>
    </source>
</evidence>
<dbReference type="InterPro" id="IPR014729">
    <property type="entry name" value="Rossmann-like_a/b/a_fold"/>
</dbReference>
<gene>
    <name evidence="2" type="ORF">DLD99_03980</name>
</gene>
<feature type="domain" description="DUF218" evidence="1">
    <location>
        <begin position="26"/>
        <end position="133"/>
    </location>
</feature>
<dbReference type="RefSeq" id="WP_114881350.1">
    <property type="nucleotide sequence ID" value="NZ_CP029608.1"/>
</dbReference>
<dbReference type="EMBL" id="CP029608">
    <property type="protein sequence ID" value="AXI59658.1"/>
    <property type="molecule type" value="Genomic_DNA"/>
</dbReference>
<dbReference type="PANTHER" id="PTHR30336:SF20">
    <property type="entry name" value="DUF218 DOMAIN-CONTAINING PROTEIN"/>
    <property type="match status" value="1"/>
</dbReference>
<dbReference type="AlphaFoldDB" id="A0A345RK42"/>
<dbReference type="GO" id="GO:0005886">
    <property type="term" value="C:plasma membrane"/>
    <property type="evidence" value="ECO:0007669"/>
    <property type="project" value="TreeGrafter"/>
</dbReference>
<reference evidence="2 3" key="1">
    <citation type="submission" date="2018-05" db="EMBL/GenBank/DDBJ databases">
        <title>Complete genome sequence of Pseudomonas kribbensis 46-2(T).</title>
        <authorList>
            <person name="Jeong H."/>
            <person name="Lee S.-G."/>
            <person name="Rha E."/>
            <person name="Kim H."/>
        </authorList>
    </citation>
    <scope>NUCLEOTIDE SEQUENCE [LARGE SCALE GENOMIC DNA]</scope>
    <source>
        <strain evidence="2 3">46-2</strain>
    </source>
</reference>